<proteinExistence type="predicted"/>
<accession>A0A437PUQ1</accession>
<keyword evidence="2" id="KW-1185">Reference proteome</keyword>
<protein>
    <submittedName>
        <fullName evidence="1">Uncharacterized protein</fullName>
    </submittedName>
</protein>
<dbReference type="RefSeq" id="WP_127803383.1">
    <property type="nucleotide sequence ID" value="NZ_SACY01000002.1"/>
</dbReference>
<sequence>MVKKHRCFPNLNLILPFLLELDLRIIINPSGGNVGIGTLDPKSKLEVNGSFTNASAYNSGAATAILFGNSNLTYTTASPGAFNLQGMKDGGTYTLAVQGTTANTSSFTGLNPAGTSFVFLSANNGQTVVLKQTIYTFIVMGTTVYYYMEAGF</sequence>
<dbReference type="Proteomes" id="UP000282832">
    <property type="component" value="Unassembled WGS sequence"/>
</dbReference>
<comment type="caution">
    <text evidence="1">The sequence shown here is derived from an EMBL/GenBank/DDBJ whole genome shotgun (WGS) entry which is preliminary data.</text>
</comment>
<organism evidence="1 2">
    <name type="scientific">Sandaracinomonas limnophila</name>
    <dbReference type="NCBI Taxonomy" id="1862386"/>
    <lineage>
        <taxon>Bacteria</taxon>
        <taxon>Pseudomonadati</taxon>
        <taxon>Bacteroidota</taxon>
        <taxon>Cytophagia</taxon>
        <taxon>Cytophagales</taxon>
        <taxon>Flectobacillaceae</taxon>
        <taxon>Sandaracinomonas</taxon>
    </lineage>
</organism>
<reference evidence="1 2" key="1">
    <citation type="submission" date="2019-01" db="EMBL/GenBank/DDBJ databases">
        <authorList>
            <person name="Chen W.-M."/>
        </authorList>
    </citation>
    <scope>NUCLEOTIDE SEQUENCE [LARGE SCALE GENOMIC DNA]</scope>
    <source>
        <strain evidence="1 2">FSY-15</strain>
    </source>
</reference>
<evidence type="ECO:0000313" key="2">
    <source>
        <dbReference type="Proteomes" id="UP000282832"/>
    </source>
</evidence>
<gene>
    <name evidence="1" type="ORF">EOJ36_06100</name>
</gene>
<dbReference type="EMBL" id="SACY01000002">
    <property type="protein sequence ID" value="RVU25984.1"/>
    <property type="molecule type" value="Genomic_DNA"/>
</dbReference>
<dbReference type="OrthoDB" id="9793307at2"/>
<dbReference type="AlphaFoldDB" id="A0A437PUQ1"/>
<evidence type="ECO:0000313" key="1">
    <source>
        <dbReference type="EMBL" id="RVU25984.1"/>
    </source>
</evidence>
<name>A0A437PUQ1_9BACT</name>